<protein>
    <submittedName>
        <fullName evidence="4">T9SS type A sorting domain-containing protein</fullName>
    </submittedName>
</protein>
<keyword evidence="5" id="KW-1185">Reference proteome</keyword>
<dbReference type="InterPro" id="IPR026444">
    <property type="entry name" value="Secre_tail"/>
</dbReference>
<organism evidence="4 5">
    <name type="scientific">Hymenobacter montanus</name>
    <dbReference type="NCBI Taxonomy" id="2771359"/>
    <lineage>
        <taxon>Bacteria</taxon>
        <taxon>Pseudomonadati</taxon>
        <taxon>Bacteroidota</taxon>
        <taxon>Cytophagia</taxon>
        <taxon>Cytophagales</taxon>
        <taxon>Hymenobacteraceae</taxon>
        <taxon>Hymenobacter</taxon>
    </lineage>
</organism>
<dbReference type="NCBIfam" id="TIGR04183">
    <property type="entry name" value="Por_Secre_tail"/>
    <property type="match status" value="1"/>
</dbReference>
<evidence type="ECO:0000256" key="1">
    <source>
        <dbReference type="SAM" id="MobiDB-lite"/>
    </source>
</evidence>
<feature type="region of interest" description="Disordered" evidence="1">
    <location>
        <begin position="34"/>
        <end position="54"/>
    </location>
</feature>
<dbReference type="AlphaFoldDB" id="A0A927GKA9"/>
<comment type="caution">
    <text evidence="4">The sequence shown here is derived from an EMBL/GenBank/DDBJ whole genome shotgun (WGS) entry which is preliminary data.</text>
</comment>
<evidence type="ECO:0000313" key="5">
    <source>
        <dbReference type="Proteomes" id="UP000612233"/>
    </source>
</evidence>
<dbReference type="RefSeq" id="WP_191006097.1">
    <property type="nucleotide sequence ID" value="NZ_JACXAD010000018.1"/>
</dbReference>
<sequence length="140" mass="14401">MKELFLLLLVSFSLPVVAQAQDAILPNGVAAPKPAAPAPAAPAPGAAPLIAPAPETPAANPNAIKVKAEVAAGRLTVKTDNPGPTRIEVTDVAGRPVLTYTMMNGQTPALLNVKQLPAGSYIVRCSAYEKSGMRRVVIGK</sequence>
<dbReference type="Pfam" id="PF18962">
    <property type="entry name" value="Por_Secre_tail"/>
    <property type="match status" value="1"/>
</dbReference>
<reference evidence="4" key="1">
    <citation type="submission" date="2020-09" db="EMBL/GenBank/DDBJ databases">
        <authorList>
            <person name="Kim M.K."/>
        </authorList>
    </citation>
    <scope>NUCLEOTIDE SEQUENCE</scope>
    <source>
        <strain evidence="4">BT664</strain>
    </source>
</reference>
<evidence type="ECO:0000313" key="4">
    <source>
        <dbReference type="EMBL" id="MBD2769285.1"/>
    </source>
</evidence>
<keyword evidence="2" id="KW-0732">Signal</keyword>
<proteinExistence type="predicted"/>
<feature type="signal peptide" evidence="2">
    <location>
        <begin position="1"/>
        <end position="18"/>
    </location>
</feature>
<feature type="chain" id="PRO_5037449619" evidence="2">
    <location>
        <begin position="19"/>
        <end position="140"/>
    </location>
</feature>
<feature type="compositionally biased region" description="Low complexity" evidence="1">
    <location>
        <begin position="43"/>
        <end position="54"/>
    </location>
</feature>
<evidence type="ECO:0000256" key="2">
    <source>
        <dbReference type="SAM" id="SignalP"/>
    </source>
</evidence>
<dbReference type="Proteomes" id="UP000612233">
    <property type="component" value="Unassembled WGS sequence"/>
</dbReference>
<name>A0A927GKA9_9BACT</name>
<gene>
    <name evidence="4" type="ORF">IC235_15445</name>
</gene>
<feature type="domain" description="Secretion system C-terminal sorting" evidence="3">
    <location>
        <begin position="73"/>
        <end position="138"/>
    </location>
</feature>
<evidence type="ECO:0000259" key="3">
    <source>
        <dbReference type="Pfam" id="PF18962"/>
    </source>
</evidence>
<dbReference type="EMBL" id="JACXAD010000018">
    <property type="protein sequence ID" value="MBD2769285.1"/>
    <property type="molecule type" value="Genomic_DNA"/>
</dbReference>
<accession>A0A927GKA9</accession>